<dbReference type="Gene3D" id="4.10.240.10">
    <property type="entry name" value="Zn(2)-C6 fungal-type DNA-binding domain"/>
    <property type="match status" value="1"/>
</dbReference>
<dbReference type="InterPro" id="IPR001138">
    <property type="entry name" value="Zn2Cys6_DnaBD"/>
</dbReference>
<evidence type="ECO:0000256" key="3">
    <source>
        <dbReference type="SAM" id="MobiDB-lite"/>
    </source>
</evidence>
<dbReference type="STRING" id="1283841.A0A084QYW0"/>
<dbReference type="HOGENOM" id="CLU_016574_2_1_1"/>
<sequence>MSQAVKRACDACHRRKVKCDGINPCRNCSSAQLSCTYNAIPQKKGPKGSRAKVISELRETQRQTSLSAKVQNRMNGISCPPAQGLAPTPGLLTTEFVKECIHFFFDNLYPQAPILDMRVVEQQLLYMEQNRDSYCLMTSLCAFVMLQPGMAMPPGDPYNLDMVPGANIVSSQLLVEETLRVRKGYEYLDSISLNVLATNFFLFACCYGQEMHDRAWYYIREATTMMQLIGMNKEEHLLQFDAAEAARRRRLYWLYFATERAYALQRGRPLTLQATINPPTLSDDPTDPLAHQLNGFLLLVDLYRPLDDAFTATWNKTRGHLSSQYISGLQKQLQDLAQSYMCQDSNFSDLRTNQQWLKNTTWQLTSTGNGDEPMGFQYPMNLARELHMNLASQFPGSGMELINSGLIEKLIETAYTMSEYLSIQPASRDPFAIGPREHLNQILSIVAMSRNGDNRFLPLLLNKVSDVLPRLINPMLQNAPENTPMASMDMFDGFGTAGMAQPPAQMSMAMDGDYDRKFSVEEYEKKYAMEMNANTSPESGANSNNSPPVSQQQPADLNTSFVNSPAIMSPVMDYPHGMNSFAMNDMVMSPIGNPGQSSSMGSSQQMNHPPQQMSHNHDALAVQHHMNNMRNSGVTPAPLPMNSIISMRPPQPRQGSFHMPNQPTMRTVGDFHGLQRANSEMAGLNPMSNEIDFGALR</sequence>
<keyword evidence="2" id="KW-0539">Nucleus</keyword>
<organism evidence="5 6">
    <name type="scientific">Stachybotrys chlorohalonatus (strain IBT 40285)</name>
    <dbReference type="NCBI Taxonomy" id="1283841"/>
    <lineage>
        <taxon>Eukaryota</taxon>
        <taxon>Fungi</taxon>
        <taxon>Dikarya</taxon>
        <taxon>Ascomycota</taxon>
        <taxon>Pezizomycotina</taxon>
        <taxon>Sordariomycetes</taxon>
        <taxon>Hypocreomycetidae</taxon>
        <taxon>Hypocreales</taxon>
        <taxon>Stachybotryaceae</taxon>
        <taxon>Stachybotrys</taxon>
    </lineage>
</organism>
<dbReference type="GO" id="GO:0003677">
    <property type="term" value="F:DNA binding"/>
    <property type="evidence" value="ECO:0007669"/>
    <property type="project" value="InterPro"/>
</dbReference>
<dbReference type="CDD" id="cd12148">
    <property type="entry name" value="fungal_TF_MHR"/>
    <property type="match status" value="1"/>
</dbReference>
<evidence type="ECO:0000313" key="6">
    <source>
        <dbReference type="Proteomes" id="UP000028524"/>
    </source>
</evidence>
<dbReference type="AlphaFoldDB" id="A0A084QYW0"/>
<gene>
    <name evidence="5" type="ORF">S40285_00097</name>
</gene>
<proteinExistence type="predicted"/>
<dbReference type="OrthoDB" id="4132249at2759"/>
<accession>A0A084QYW0</accession>
<evidence type="ECO:0000259" key="4">
    <source>
        <dbReference type="PROSITE" id="PS50048"/>
    </source>
</evidence>
<dbReference type="SMART" id="SM00906">
    <property type="entry name" value="Fungal_trans"/>
    <property type="match status" value="1"/>
</dbReference>
<dbReference type="GO" id="GO:0000981">
    <property type="term" value="F:DNA-binding transcription factor activity, RNA polymerase II-specific"/>
    <property type="evidence" value="ECO:0007669"/>
    <property type="project" value="InterPro"/>
</dbReference>
<evidence type="ECO:0000256" key="2">
    <source>
        <dbReference type="ARBA" id="ARBA00023242"/>
    </source>
</evidence>
<dbReference type="Pfam" id="PF00172">
    <property type="entry name" value="Zn_clus"/>
    <property type="match status" value="1"/>
</dbReference>
<dbReference type="PANTHER" id="PTHR31668:SF20">
    <property type="entry name" value="ZN(II)2CYS6 TRANSCRIPTION FACTOR (EUROFUNG)"/>
    <property type="match status" value="1"/>
</dbReference>
<dbReference type="PANTHER" id="PTHR31668">
    <property type="entry name" value="GLUCOSE TRANSPORT TRANSCRIPTION REGULATOR RGT1-RELATED-RELATED"/>
    <property type="match status" value="1"/>
</dbReference>
<dbReference type="SMART" id="SM00066">
    <property type="entry name" value="GAL4"/>
    <property type="match status" value="1"/>
</dbReference>
<dbReference type="EMBL" id="KL659601">
    <property type="protein sequence ID" value="KFA69145.1"/>
    <property type="molecule type" value="Genomic_DNA"/>
</dbReference>
<keyword evidence="6" id="KW-1185">Reference proteome</keyword>
<dbReference type="GO" id="GO:0006351">
    <property type="term" value="P:DNA-templated transcription"/>
    <property type="evidence" value="ECO:0007669"/>
    <property type="project" value="InterPro"/>
</dbReference>
<feature type="compositionally biased region" description="Low complexity" evidence="3">
    <location>
        <begin position="595"/>
        <end position="606"/>
    </location>
</feature>
<feature type="region of interest" description="Disordered" evidence="3">
    <location>
        <begin position="534"/>
        <end position="556"/>
    </location>
</feature>
<feature type="domain" description="Zn(2)-C6 fungal-type" evidence="4">
    <location>
        <begin position="8"/>
        <end position="37"/>
    </location>
</feature>
<dbReference type="InParanoid" id="A0A084QYW0"/>
<dbReference type="Proteomes" id="UP000028524">
    <property type="component" value="Unassembled WGS sequence"/>
</dbReference>
<name>A0A084QYW0_STAC4</name>
<evidence type="ECO:0000313" key="5">
    <source>
        <dbReference type="EMBL" id="KFA69145.1"/>
    </source>
</evidence>
<dbReference type="PROSITE" id="PS50048">
    <property type="entry name" value="ZN2_CY6_FUNGAL_2"/>
    <property type="match status" value="1"/>
</dbReference>
<dbReference type="CDD" id="cd00067">
    <property type="entry name" value="GAL4"/>
    <property type="match status" value="1"/>
</dbReference>
<dbReference type="GO" id="GO:0008270">
    <property type="term" value="F:zinc ion binding"/>
    <property type="evidence" value="ECO:0007669"/>
    <property type="project" value="InterPro"/>
</dbReference>
<dbReference type="OMA" id="KAWYYLR"/>
<dbReference type="InterPro" id="IPR050797">
    <property type="entry name" value="Carb_Metab_Trans_Reg"/>
</dbReference>
<dbReference type="InterPro" id="IPR007219">
    <property type="entry name" value="XnlR_reg_dom"/>
</dbReference>
<evidence type="ECO:0000256" key="1">
    <source>
        <dbReference type="ARBA" id="ARBA00022723"/>
    </source>
</evidence>
<dbReference type="SUPFAM" id="SSF57701">
    <property type="entry name" value="Zn2/Cys6 DNA-binding domain"/>
    <property type="match status" value="1"/>
</dbReference>
<dbReference type="PROSITE" id="PS00463">
    <property type="entry name" value="ZN2_CY6_FUNGAL_1"/>
    <property type="match status" value="1"/>
</dbReference>
<dbReference type="InterPro" id="IPR036864">
    <property type="entry name" value="Zn2-C6_fun-type_DNA-bd_sf"/>
</dbReference>
<dbReference type="FunCoup" id="A0A084QYW0">
    <property type="interactions" value="527"/>
</dbReference>
<reference evidence="5 6" key="1">
    <citation type="journal article" date="2014" name="BMC Genomics">
        <title>Comparative genome sequencing reveals chemotype-specific gene clusters in the toxigenic black mold Stachybotrys.</title>
        <authorList>
            <person name="Semeiks J."/>
            <person name="Borek D."/>
            <person name="Otwinowski Z."/>
            <person name="Grishin N.V."/>
        </authorList>
    </citation>
    <scope>NUCLEOTIDE SEQUENCE [LARGE SCALE GENOMIC DNA]</scope>
    <source>
        <strain evidence="5 6">IBT 40285</strain>
    </source>
</reference>
<dbReference type="Pfam" id="PF04082">
    <property type="entry name" value="Fungal_trans"/>
    <property type="match status" value="1"/>
</dbReference>
<feature type="region of interest" description="Disordered" evidence="3">
    <location>
        <begin position="593"/>
        <end position="613"/>
    </location>
</feature>
<keyword evidence="1" id="KW-0479">Metal-binding</keyword>
<protein>
    <recommendedName>
        <fullName evidence="4">Zn(2)-C6 fungal-type domain-containing protein</fullName>
    </recommendedName>
</protein>